<reference evidence="5 6" key="1">
    <citation type="journal article" date="2012" name="J. Bacteriol.">
        <title>Genome Sequence of Nitratireductor aquibiodomus Strain RA22.</title>
        <authorList>
            <person name="Singh A."/>
            <person name="Jangir P.K."/>
            <person name="Kumari C."/>
            <person name="Sharma R."/>
        </authorList>
    </citation>
    <scope>NUCLEOTIDE SEQUENCE [LARGE SCALE GENOMIC DNA]</scope>
    <source>
        <strain evidence="5 6">RA22</strain>
    </source>
</reference>
<dbReference type="SUPFAM" id="SSF46689">
    <property type="entry name" value="Homeodomain-like"/>
    <property type="match status" value="2"/>
</dbReference>
<name>I5BVH3_9HYPH</name>
<dbReference type="PANTHER" id="PTHR46796">
    <property type="entry name" value="HTH-TYPE TRANSCRIPTIONAL ACTIVATOR RHAS-RELATED"/>
    <property type="match status" value="1"/>
</dbReference>
<dbReference type="OrthoDB" id="9806208at2"/>
<dbReference type="Gene3D" id="1.10.10.60">
    <property type="entry name" value="Homeodomain-like"/>
    <property type="match status" value="2"/>
</dbReference>
<dbReference type="Pfam" id="PF12833">
    <property type="entry name" value="HTH_18"/>
    <property type="match status" value="1"/>
</dbReference>
<sequence>MDRAICPEDLPQWMAAELDVDSTPLGWSGIKLRRYRAPPQEINVPGLSDFAIVAYQNRETINRHRNGKTWESASVGPGSVSVVTRSESSHWRWDGTIEALHIYMPFEALACIAGEAFERGIAEIELKACLAAQDVVLTEMIQRLAMEARAKGLGGPLYVEALRCQLSVHILRGYAVVGSRPKEHNDGLSQAQRRLIVDYIEENIGTSISLSELASLVGLSVFHFSRRFHREFGRPPYAYVLQRRLDHAKEQLSRKDLPLKVIAAASGFSDQSHMTRLFRRTLNITPGEYRRQVLST</sequence>
<keyword evidence="1" id="KW-0805">Transcription regulation</keyword>
<evidence type="ECO:0000256" key="2">
    <source>
        <dbReference type="ARBA" id="ARBA00023125"/>
    </source>
</evidence>
<evidence type="ECO:0000256" key="3">
    <source>
        <dbReference type="ARBA" id="ARBA00023163"/>
    </source>
</evidence>
<dbReference type="InterPro" id="IPR018060">
    <property type="entry name" value="HTH_AraC"/>
</dbReference>
<dbReference type="PROSITE" id="PS01124">
    <property type="entry name" value="HTH_ARAC_FAMILY_2"/>
    <property type="match status" value="1"/>
</dbReference>
<accession>I5BVH3</accession>
<dbReference type="GO" id="GO:0003700">
    <property type="term" value="F:DNA-binding transcription factor activity"/>
    <property type="evidence" value="ECO:0007669"/>
    <property type="project" value="InterPro"/>
</dbReference>
<organism evidence="5 6">
    <name type="scientific">Nitratireductor aquibiodomus RA22</name>
    <dbReference type="NCBI Taxonomy" id="1189611"/>
    <lineage>
        <taxon>Bacteria</taxon>
        <taxon>Pseudomonadati</taxon>
        <taxon>Pseudomonadota</taxon>
        <taxon>Alphaproteobacteria</taxon>
        <taxon>Hyphomicrobiales</taxon>
        <taxon>Phyllobacteriaceae</taxon>
        <taxon>Nitratireductor</taxon>
    </lineage>
</organism>
<proteinExistence type="predicted"/>
<dbReference type="EMBL" id="AJXZ01000038">
    <property type="protein sequence ID" value="EIM73575.1"/>
    <property type="molecule type" value="Genomic_DNA"/>
</dbReference>
<feature type="domain" description="HTH araC/xylS-type" evidence="4">
    <location>
        <begin position="194"/>
        <end position="292"/>
    </location>
</feature>
<dbReference type="Proteomes" id="UP000004622">
    <property type="component" value="Unassembled WGS sequence"/>
</dbReference>
<comment type="caution">
    <text evidence="5">The sequence shown here is derived from an EMBL/GenBank/DDBJ whole genome shotgun (WGS) entry which is preliminary data.</text>
</comment>
<evidence type="ECO:0000313" key="5">
    <source>
        <dbReference type="EMBL" id="EIM73575.1"/>
    </source>
</evidence>
<dbReference type="GO" id="GO:0043565">
    <property type="term" value="F:sequence-specific DNA binding"/>
    <property type="evidence" value="ECO:0007669"/>
    <property type="project" value="InterPro"/>
</dbReference>
<keyword evidence="3" id="KW-0804">Transcription</keyword>
<evidence type="ECO:0000259" key="4">
    <source>
        <dbReference type="PROSITE" id="PS01124"/>
    </source>
</evidence>
<dbReference type="SMART" id="SM00342">
    <property type="entry name" value="HTH_ARAC"/>
    <property type="match status" value="1"/>
</dbReference>
<gene>
    <name evidence="5" type="ORF">A33O_15421</name>
</gene>
<dbReference type="PATRIC" id="fig|1189611.3.peg.3117"/>
<evidence type="ECO:0000256" key="1">
    <source>
        <dbReference type="ARBA" id="ARBA00023015"/>
    </source>
</evidence>
<evidence type="ECO:0000313" key="6">
    <source>
        <dbReference type="Proteomes" id="UP000004622"/>
    </source>
</evidence>
<dbReference type="AlphaFoldDB" id="I5BVH3"/>
<protein>
    <submittedName>
        <fullName evidence="5">Putative transcriptional regulator</fullName>
    </submittedName>
</protein>
<dbReference type="RefSeq" id="WP_007009424.1">
    <property type="nucleotide sequence ID" value="NZ_AJXZ01000038.1"/>
</dbReference>
<dbReference type="PANTHER" id="PTHR46796:SF6">
    <property type="entry name" value="ARAC SUBFAMILY"/>
    <property type="match status" value="1"/>
</dbReference>
<dbReference type="InterPro" id="IPR050204">
    <property type="entry name" value="AraC_XylS_family_regulators"/>
</dbReference>
<dbReference type="InterPro" id="IPR009057">
    <property type="entry name" value="Homeodomain-like_sf"/>
</dbReference>
<keyword evidence="2" id="KW-0238">DNA-binding</keyword>